<evidence type="ECO:0000256" key="3">
    <source>
        <dbReference type="ARBA" id="ARBA00022737"/>
    </source>
</evidence>
<dbReference type="GO" id="GO:0005634">
    <property type="term" value="C:nucleus"/>
    <property type="evidence" value="ECO:0007669"/>
    <property type="project" value="UniProtKB-SubCell"/>
</dbReference>
<reference evidence="12 13" key="1">
    <citation type="submission" date="2018-05" db="EMBL/GenBank/DDBJ databases">
        <title>Genome sequencing and assembly of the regulated plant pathogen Lachnellula willkommii and related sister species for the development of diagnostic species identification markers.</title>
        <authorList>
            <person name="Giroux E."/>
            <person name="Bilodeau G."/>
        </authorList>
    </citation>
    <scope>NUCLEOTIDE SEQUENCE [LARGE SCALE GENOMIC DNA]</scope>
    <source>
        <strain evidence="12 13">CBS 160.35</strain>
    </source>
</reference>
<feature type="compositionally biased region" description="Polar residues" evidence="10">
    <location>
        <begin position="67"/>
        <end position="77"/>
    </location>
</feature>
<feature type="domain" description="C2H2-type" evidence="11">
    <location>
        <begin position="341"/>
        <end position="371"/>
    </location>
</feature>
<feature type="compositionally biased region" description="Polar residues" evidence="10">
    <location>
        <begin position="165"/>
        <end position="175"/>
    </location>
</feature>
<dbReference type="SUPFAM" id="SSF57667">
    <property type="entry name" value="beta-beta-alpha zinc fingers"/>
    <property type="match status" value="1"/>
</dbReference>
<dbReference type="GO" id="GO:0000978">
    <property type="term" value="F:RNA polymerase II cis-regulatory region sequence-specific DNA binding"/>
    <property type="evidence" value="ECO:0007669"/>
    <property type="project" value="TreeGrafter"/>
</dbReference>
<dbReference type="Gene3D" id="3.30.160.60">
    <property type="entry name" value="Classic Zinc Finger"/>
    <property type="match status" value="2"/>
</dbReference>
<evidence type="ECO:0000256" key="1">
    <source>
        <dbReference type="ARBA" id="ARBA00004123"/>
    </source>
</evidence>
<evidence type="ECO:0000256" key="2">
    <source>
        <dbReference type="ARBA" id="ARBA00022723"/>
    </source>
</evidence>
<keyword evidence="4 9" id="KW-0863">Zinc-finger</keyword>
<dbReference type="InterPro" id="IPR050331">
    <property type="entry name" value="Zinc_finger"/>
</dbReference>
<evidence type="ECO:0000256" key="8">
    <source>
        <dbReference type="ARBA" id="ARBA00023242"/>
    </source>
</evidence>
<evidence type="ECO:0000313" key="13">
    <source>
        <dbReference type="Proteomes" id="UP000443090"/>
    </source>
</evidence>
<keyword evidence="3" id="KW-0677">Repeat</keyword>
<dbReference type="GO" id="GO:0005737">
    <property type="term" value="C:cytoplasm"/>
    <property type="evidence" value="ECO:0007669"/>
    <property type="project" value="TreeGrafter"/>
</dbReference>
<feature type="compositionally biased region" description="Low complexity" evidence="10">
    <location>
        <begin position="106"/>
        <end position="127"/>
    </location>
</feature>
<evidence type="ECO:0000256" key="10">
    <source>
        <dbReference type="SAM" id="MobiDB-lite"/>
    </source>
</evidence>
<dbReference type="GO" id="GO:0003700">
    <property type="term" value="F:DNA-binding transcription factor activity"/>
    <property type="evidence" value="ECO:0007669"/>
    <property type="project" value="TreeGrafter"/>
</dbReference>
<dbReference type="EMBL" id="QGMI01001168">
    <property type="protein sequence ID" value="TVY34393.1"/>
    <property type="molecule type" value="Genomic_DNA"/>
</dbReference>
<feature type="region of interest" description="Disordered" evidence="10">
    <location>
        <begin position="231"/>
        <end position="252"/>
    </location>
</feature>
<dbReference type="Pfam" id="PF00096">
    <property type="entry name" value="zf-C2H2"/>
    <property type="match status" value="2"/>
</dbReference>
<gene>
    <name evidence="12" type="primary">mtfA</name>
    <name evidence="12" type="ORF">LOCC1_G008452</name>
</gene>
<dbReference type="PROSITE" id="PS50157">
    <property type="entry name" value="ZINC_FINGER_C2H2_2"/>
    <property type="match status" value="2"/>
</dbReference>
<sequence length="374" mass="40969">MNLSSLVHTGRYQAGQHFHYSARPEQAMASSLVANPYTVQAMPPSQGYRYVTAPQPPPSPPVDETSKCSLPSISSLLGLTEGQSPQEQAPQPQAQPQQQPQPQPQQHPQHQHQPQPSQQPTSQTPSEYRPVSEHQQYGPSPPMSTRGILPPTPPMQSEAGFDGRQSPSNGSTSGYSVASAPGYYYSTPSASVSAINNVEPHAQRQHVQSMPQRRVSMPAATMAYNQTPFNGQYAMSPSQQSMSSYYSSPMQPTPPQSQISGLYYQRPLPQQYPPPLMPVSVTLTPSSGANPWQHHHYISPSSAASFPQSQDRYICQTCNKAFSRPSSLRIHSHSHTGEKPFKCPHQGCGKAFSVRSNMKRHERGCHSFEGGAMV</sequence>
<dbReference type="GO" id="GO:0006357">
    <property type="term" value="P:regulation of transcription by RNA polymerase II"/>
    <property type="evidence" value="ECO:0007669"/>
    <property type="project" value="TreeGrafter"/>
</dbReference>
<dbReference type="InterPro" id="IPR036236">
    <property type="entry name" value="Znf_C2H2_sf"/>
</dbReference>
<feature type="compositionally biased region" description="Low complexity" evidence="10">
    <location>
        <begin position="232"/>
        <end position="252"/>
    </location>
</feature>
<dbReference type="SMART" id="SM00355">
    <property type="entry name" value="ZnF_C2H2"/>
    <property type="match status" value="2"/>
</dbReference>
<evidence type="ECO:0000313" key="12">
    <source>
        <dbReference type="EMBL" id="TVY34393.1"/>
    </source>
</evidence>
<evidence type="ECO:0000256" key="5">
    <source>
        <dbReference type="ARBA" id="ARBA00022833"/>
    </source>
</evidence>
<dbReference type="FunFam" id="3.30.160.60:FF:000176">
    <property type="entry name" value="zinc finger protein 70"/>
    <property type="match status" value="1"/>
</dbReference>
<protein>
    <submittedName>
        <fullName evidence="12">C2H2 finger domain transcription factor</fullName>
    </submittedName>
</protein>
<dbReference type="AlphaFoldDB" id="A0A8H8U7K4"/>
<keyword evidence="5" id="KW-0862">Zinc</keyword>
<proteinExistence type="predicted"/>
<dbReference type="PANTHER" id="PTHR16515">
    <property type="entry name" value="PR DOMAIN ZINC FINGER PROTEIN"/>
    <property type="match status" value="1"/>
</dbReference>
<keyword evidence="2" id="KW-0479">Metal-binding</keyword>
<dbReference type="GO" id="GO:0008270">
    <property type="term" value="F:zinc ion binding"/>
    <property type="evidence" value="ECO:0007669"/>
    <property type="project" value="UniProtKB-KW"/>
</dbReference>
<evidence type="ECO:0000256" key="4">
    <source>
        <dbReference type="ARBA" id="ARBA00022771"/>
    </source>
</evidence>
<name>A0A8H8U7K4_9HELO</name>
<comment type="caution">
    <text evidence="12">The sequence shown here is derived from an EMBL/GenBank/DDBJ whole genome shotgun (WGS) entry which is preliminary data.</text>
</comment>
<comment type="subcellular location">
    <subcellularLocation>
        <location evidence="1">Nucleus</location>
    </subcellularLocation>
</comment>
<keyword evidence="8" id="KW-0539">Nucleus</keyword>
<organism evidence="12 13">
    <name type="scientific">Lachnellula occidentalis</name>
    <dbReference type="NCBI Taxonomy" id="215460"/>
    <lineage>
        <taxon>Eukaryota</taxon>
        <taxon>Fungi</taxon>
        <taxon>Dikarya</taxon>
        <taxon>Ascomycota</taxon>
        <taxon>Pezizomycotina</taxon>
        <taxon>Leotiomycetes</taxon>
        <taxon>Helotiales</taxon>
        <taxon>Lachnaceae</taxon>
        <taxon>Lachnellula</taxon>
    </lineage>
</organism>
<evidence type="ECO:0000256" key="9">
    <source>
        <dbReference type="PROSITE-ProRule" id="PRU00042"/>
    </source>
</evidence>
<feature type="region of interest" description="Disordered" evidence="10">
    <location>
        <begin position="40"/>
        <end position="175"/>
    </location>
</feature>
<accession>A0A8H8U7K4</accession>
<dbReference type="GO" id="GO:0045165">
    <property type="term" value="P:cell fate commitment"/>
    <property type="evidence" value="ECO:0007669"/>
    <property type="project" value="TreeGrafter"/>
</dbReference>
<evidence type="ECO:0000256" key="7">
    <source>
        <dbReference type="ARBA" id="ARBA00023163"/>
    </source>
</evidence>
<dbReference type="PANTHER" id="PTHR16515:SF68">
    <property type="entry name" value="PR DOMAIN ZINC FINGER PROTEIN 1"/>
    <property type="match status" value="1"/>
</dbReference>
<dbReference type="InterPro" id="IPR013087">
    <property type="entry name" value="Znf_C2H2_type"/>
</dbReference>
<feature type="compositionally biased region" description="Low complexity" evidence="10">
    <location>
        <begin position="83"/>
        <end position="98"/>
    </location>
</feature>
<dbReference type="FunFam" id="3.30.160.60:FF:000060">
    <property type="entry name" value="zinc finger protein 436"/>
    <property type="match status" value="1"/>
</dbReference>
<evidence type="ECO:0000259" key="11">
    <source>
        <dbReference type="PROSITE" id="PS50157"/>
    </source>
</evidence>
<keyword evidence="7" id="KW-0804">Transcription</keyword>
<keyword evidence="6" id="KW-0805">Transcription regulation</keyword>
<dbReference type="Proteomes" id="UP000443090">
    <property type="component" value="Unassembled WGS sequence"/>
</dbReference>
<evidence type="ECO:0000256" key="6">
    <source>
        <dbReference type="ARBA" id="ARBA00023015"/>
    </source>
</evidence>
<dbReference type="PROSITE" id="PS00028">
    <property type="entry name" value="ZINC_FINGER_C2H2_1"/>
    <property type="match status" value="2"/>
</dbReference>
<feature type="domain" description="C2H2-type" evidence="11">
    <location>
        <begin position="313"/>
        <end position="340"/>
    </location>
</feature>
<keyword evidence="13" id="KW-1185">Reference proteome</keyword>
<dbReference type="OrthoDB" id="6077919at2759"/>